<dbReference type="EMBL" id="UAUF01000011">
    <property type="protein sequence ID" value="SPZ06013.1"/>
    <property type="molecule type" value="Genomic_DNA"/>
</dbReference>
<dbReference type="InterPro" id="IPR000572">
    <property type="entry name" value="OxRdtase_Mopterin-bd_dom"/>
</dbReference>
<accession>A0A2X2CFW0</accession>
<evidence type="ECO:0000313" key="3">
    <source>
        <dbReference type="EMBL" id="MBF8640658.1"/>
    </source>
</evidence>
<reference evidence="4 5" key="1">
    <citation type="submission" date="2018-06" db="EMBL/GenBank/DDBJ databases">
        <authorList>
            <consortium name="Pathogen Informatics"/>
            <person name="Doyle S."/>
        </authorList>
    </citation>
    <scope>NUCLEOTIDE SEQUENCE [LARGE SCALE GENOMIC DNA]</scope>
    <source>
        <strain evidence="4 5">NCTC11842</strain>
    </source>
</reference>
<sequence length="224" mass="26327">MDDEKDHQPPEPTKLTQSKERWVSEGRYLTGRISRPEEERLPPGQHLVKNWPILDLGVRPTVTRERWQLNVIGAVKNPQNWNWDAFMAQPQSRLVSDIHCVTSWSRYDNQWQGVTTQDLLDRVQPHPDARFVLLYSNDGYTTNLTLEDFAAQGALLAHSWEGNPLSTEHGGPVRLIVPHLYFWKSAKWIRRIQFRVSDVPGYWEERGYHNRGDPWQEERYSDDE</sequence>
<protein>
    <submittedName>
        <fullName evidence="4">Molybdopterin binding oxidoreductase</fullName>
    </submittedName>
    <submittedName>
        <fullName evidence="3">Sulfite oxidase-like oxidoreductase</fullName>
    </submittedName>
</protein>
<dbReference type="EMBL" id="JADMCD010000003">
    <property type="protein sequence ID" value="MBF8640658.1"/>
    <property type="molecule type" value="Genomic_DNA"/>
</dbReference>
<name>A0A2X2CFW0_PSELU</name>
<feature type="domain" description="Oxidoreductase molybdopterin-binding" evidence="2">
    <location>
        <begin position="60"/>
        <end position="203"/>
    </location>
</feature>
<evidence type="ECO:0000256" key="1">
    <source>
        <dbReference type="SAM" id="MobiDB-lite"/>
    </source>
</evidence>
<dbReference type="AlphaFoldDB" id="A0A2X2CFW0"/>
<gene>
    <name evidence="3" type="ORF">IRZ65_08185</name>
    <name evidence="4" type="ORF">NCTC11842_01940</name>
</gene>
<dbReference type="Pfam" id="PF00174">
    <property type="entry name" value="Oxidored_molyb"/>
    <property type="match status" value="1"/>
</dbReference>
<evidence type="ECO:0000259" key="2">
    <source>
        <dbReference type="Pfam" id="PF00174"/>
    </source>
</evidence>
<organism evidence="4 5">
    <name type="scientific">Pseudomonas luteola</name>
    <dbReference type="NCBI Taxonomy" id="47886"/>
    <lineage>
        <taxon>Bacteria</taxon>
        <taxon>Pseudomonadati</taxon>
        <taxon>Pseudomonadota</taxon>
        <taxon>Gammaproteobacteria</taxon>
        <taxon>Pseudomonadales</taxon>
        <taxon>Pseudomonadaceae</taxon>
        <taxon>Pseudomonas</taxon>
    </lineage>
</organism>
<dbReference type="PANTHER" id="PTHR43032:SF4">
    <property type="entry name" value="OXIDOREDUCTASE MOLYBDOPTERIN-BINDING DOMAIN-CONTAINING PROTEIN"/>
    <property type="match status" value="1"/>
</dbReference>
<dbReference type="RefSeq" id="WP_010798102.1">
    <property type="nucleotide sequence ID" value="NZ_CP069270.1"/>
</dbReference>
<feature type="region of interest" description="Disordered" evidence="1">
    <location>
        <begin position="1"/>
        <end position="21"/>
    </location>
</feature>
<keyword evidence="6" id="KW-1185">Reference proteome</keyword>
<dbReference type="Proteomes" id="UP000250443">
    <property type="component" value="Unassembled WGS sequence"/>
</dbReference>
<dbReference type="CDD" id="cd02109">
    <property type="entry name" value="arch_bact_SO_family_Moco"/>
    <property type="match status" value="1"/>
</dbReference>
<dbReference type="Gene3D" id="3.90.420.10">
    <property type="entry name" value="Oxidoreductase, molybdopterin-binding domain"/>
    <property type="match status" value="1"/>
</dbReference>
<dbReference type="Proteomes" id="UP000626180">
    <property type="component" value="Unassembled WGS sequence"/>
</dbReference>
<dbReference type="SUPFAM" id="SSF56524">
    <property type="entry name" value="Oxidoreductase molybdopterin-binding domain"/>
    <property type="match status" value="1"/>
</dbReference>
<dbReference type="InterPro" id="IPR036374">
    <property type="entry name" value="OxRdtase_Mopterin-bd_sf"/>
</dbReference>
<evidence type="ECO:0000313" key="6">
    <source>
        <dbReference type="Proteomes" id="UP000626180"/>
    </source>
</evidence>
<evidence type="ECO:0000313" key="5">
    <source>
        <dbReference type="Proteomes" id="UP000250443"/>
    </source>
</evidence>
<reference evidence="3 6" key="2">
    <citation type="submission" date="2020-10" db="EMBL/GenBank/DDBJ databases">
        <title>Genome sequences of Pseudomonas isolates.</title>
        <authorList>
            <person name="Wessels L."/>
            <person name="Reich F."/>
            <person name="Hammerl J."/>
        </authorList>
    </citation>
    <scope>NUCLEOTIDE SEQUENCE [LARGE SCALE GENOMIC DNA]</scope>
    <source>
        <strain evidence="3 6">20-MO00624-0</strain>
    </source>
</reference>
<evidence type="ECO:0000313" key="4">
    <source>
        <dbReference type="EMBL" id="SPZ06013.1"/>
    </source>
</evidence>
<dbReference type="PANTHER" id="PTHR43032">
    <property type="entry name" value="PROTEIN-METHIONINE-SULFOXIDE REDUCTASE"/>
    <property type="match status" value="1"/>
</dbReference>
<proteinExistence type="predicted"/>